<reference evidence="1" key="1">
    <citation type="journal article" date="2020" name="Stud. Mycol.">
        <title>101 Dothideomycetes genomes: a test case for predicting lifestyles and emergence of pathogens.</title>
        <authorList>
            <person name="Haridas S."/>
            <person name="Albert R."/>
            <person name="Binder M."/>
            <person name="Bloem J."/>
            <person name="Labutti K."/>
            <person name="Salamov A."/>
            <person name="Andreopoulos B."/>
            <person name="Baker S."/>
            <person name="Barry K."/>
            <person name="Bills G."/>
            <person name="Bluhm B."/>
            <person name="Cannon C."/>
            <person name="Castanera R."/>
            <person name="Culley D."/>
            <person name="Daum C."/>
            <person name="Ezra D."/>
            <person name="Gonzalez J."/>
            <person name="Henrissat B."/>
            <person name="Kuo A."/>
            <person name="Liang C."/>
            <person name="Lipzen A."/>
            <person name="Lutzoni F."/>
            <person name="Magnuson J."/>
            <person name="Mondo S."/>
            <person name="Nolan M."/>
            <person name="Ohm R."/>
            <person name="Pangilinan J."/>
            <person name="Park H.-J."/>
            <person name="Ramirez L."/>
            <person name="Alfaro M."/>
            <person name="Sun H."/>
            <person name="Tritt A."/>
            <person name="Yoshinaga Y."/>
            <person name="Zwiers L.-H."/>
            <person name="Turgeon B."/>
            <person name="Goodwin S."/>
            <person name="Spatafora J."/>
            <person name="Crous P."/>
            <person name="Grigoriev I."/>
        </authorList>
    </citation>
    <scope>NUCLEOTIDE SEQUENCE</scope>
    <source>
        <strain evidence="1">CBS 525.71</strain>
    </source>
</reference>
<dbReference type="EMBL" id="MU006707">
    <property type="protein sequence ID" value="KAF2630292.1"/>
    <property type="molecule type" value="Genomic_DNA"/>
</dbReference>
<evidence type="ECO:0000313" key="2">
    <source>
        <dbReference type="Proteomes" id="UP000799754"/>
    </source>
</evidence>
<gene>
    <name evidence="1" type="ORF">BU25DRAFT_408260</name>
</gene>
<accession>A0ACB6SB03</accession>
<protein>
    <submittedName>
        <fullName evidence="1">Uncharacterized protein</fullName>
    </submittedName>
</protein>
<proteinExistence type="predicted"/>
<dbReference type="Proteomes" id="UP000799754">
    <property type="component" value="Unassembled WGS sequence"/>
</dbReference>
<evidence type="ECO:0000313" key="1">
    <source>
        <dbReference type="EMBL" id="KAF2630292.1"/>
    </source>
</evidence>
<comment type="caution">
    <text evidence="1">The sequence shown here is derived from an EMBL/GenBank/DDBJ whole genome shotgun (WGS) entry which is preliminary data.</text>
</comment>
<keyword evidence="2" id="KW-1185">Reference proteome</keyword>
<sequence>MEMIISGQLMSILEVILYLLCALTRFAHCGDADAGCTMQIYRPSNFVNKHKTPTTMQTLPLVIMTSTKTAGRSASPSADKAG</sequence>
<organism evidence="1 2">
    <name type="scientific">Macroventuria anomochaeta</name>
    <dbReference type="NCBI Taxonomy" id="301207"/>
    <lineage>
        <taxon>Eukaryota</taxon>
        <taxon>Fungi</taxon>
        <taxon>Dikarya</taxon>
        <taxon>Ascomycota</taxon>
        <taxon>Pezizomycotina</taxon>
        <taxon>Dothideomycetes</taxon>
        <taxon>Pleosporomycetidae</taxon>
        <taxon>Pleosporales</taxon>
        <taxon>Pleosporineae</taxon>
        <taxon>Didymellaceae</taxon>
        <taxon>Macroventuria</taxon>
    </lineage>
</organism>
<name>A0ACB6SB03_9PLEO</name>